<evidence type="ECO:0000313" key="2">
    <source>
        <dbReference type="Proteomes" id="UP000429785"/>
    </source>
</evidence>
<evidence type="ECO:0000313" key="1">
    <source>
        <dbReference type="EMBL" id="KAB7530325.1"/>
    </source>
</evidence>
<dbReference type="OrthoDB" id="1451423at2"/>
<proteinExistence type="predicted"/>
<dbReference type="Pfam" id="PF13595">
    <property type="entry name" value="DUF4138"/>
    <property type="match status" value="1"/>
</dbReference>
<gene>
    <name evidence="1" type="ORF">F8C76_02115</name>
</gene>
<name>A0A6I1E367_9FLAO</name>
<reference evidence="1 2" key="1">
    <citation type="submission" date="2019-10" db="EMBL/GenBank/DDBJ databases">
        <title>Muricauda olearia CL-SS4 JCM15563 genome.</title>
        <authorList>
            <person name="Liu L."/>
        </authorList>
    </citation>
    <scope>NUCLEOTIDE SEQUENCE [LARGE SCALE GENOMIC DNA]</scope>
    <source>
        <strain evidence="1 2">CL-SS4</strain>
    </source>
</reference>
<protein>
    <submittedName>
        <fullName evidence="1">DUF4138 domain-containing protein</fullName>
    </submittedName>
</protein>
<dbReference type="Proteomes" id="UP000429785">
    <property type="component" value="Unassembled WGS sequence"/>
</dbReference>
<comment type="caution">
    <text evidence="1">The sequence shown here is derived from an EMBL/GenBank/DDBJ whole genome shotgun (WGS) entry which is preliminary data.</text>
</comment>
<dbReference type="RefSeq" id="WP_152130258.1">
    <property type="nucleotide sequence ID" value="NZ_WELG01000001.1"/>
</dbReference>
<dbReference type="AlphaFoldDB" id="A0A6I1E367"/>
<sequence length="263" mass="30258">MNIRIWALSAVALIGSKGVWGQRALDTLYTNESMNVSLFFPNPIKQAVTGHKNFVFSYDREEAGHLGLLQGVEGVESNLLVITSDDRVYAYVLKYAKVLSQLNRFICSEEGIGNVWPQKELQVQHNTMVPSVSHYDTVCMSLLDRKPKTMVSKRKNGIRFRLEDMVHYGREVYLVLEIKNRSTIDFEMGHLEVLRVSGNKKRRSAYQEISMVPSYEYDRPVKIKQGETKRFVHVLPKFVLGDTEHLKIILGELHGNRRVELFK</sequence>
<organism evidence="1 2">
    <name type="scientific">Flagellimonas olearia</name>
    <dbReference type="NCBI Taxonomy" id="552546"/>
    <lineage>
        <taxon>Bacteria</taxon>
        <taxon>Pseudomonadati</taxon>
        <taxon>Bacteroidota</taxon>
        <taxon>Flavobacteriia</taxon>
        <taxon>Flavobacteriales</taxon>
        <taxon>Flavobacteriaceae</taxon>
        <taxon>Flagellimonas</taxon>
    </lineage>
</organism>
<accession>A0A6I1E367</accession>
<dbReference type="EMBL" id="WELG01000001">
    <property type="protein sequence ID" value="KAB7530325.1"/>
    <property type="molecule type" value="Genomic_DNA"/>
</dbReference>
<dbReference type="InterPro" id="IPR022298">
    <property type="entry name" value="Conjug_transposon_TraN"/>
</dbReference>